<sequence>MRELEKLLRKISKKDQLALREEISLLVQKRHQLLNIKKLQGSDFYRSRKGNFRIIFHYDELQKVVIDAVRLKGEDIYKDFI</sequence>
<comment type="caution">
    <text evidence="1">The sequence shown here is derived from an EMBL/GenBank/DDBJ whole genome shotgun (WGS) entry which is preliminary data.</text>
</comment>
<dbReference type="Proteomes" id="UP000177987">
    <property type="component" value="Unassembled WGS sequence"/>
</dbReference>
<dbReference type="EMBL" id="MHUW01000005">
    <property type="protein sequence ID" value="OHA84214.1"/>
    <property type="molecule type" value="Genomic_DNA"/>
</dbReference>
<protein>
    <recommendedName>
        <fullName evidence="3">Cytotoxic translational repressor of toxin-antitoxin stability system</fullName>
    </recommendedName>
</protein>
<dbReference type="STRING" id="1802727.A2937_01735"/>
<dbReference type="AlphaFoldDB" id="A0A1G2SGY2"/>
<dbReference type="InterPro" id="IPR035093">
    <property type="entry name" value="RelE/ParE_toxin_dom_sf"/>
</dbReference>
<proteinExistence type="predicted"/>
<reference evidence="1 2" key="1">
    <citation type="journal article" date="2016" name="Nat. Commun.">
        <title>Thousands of microbial genomes shed light on interconnected biogeochemical processes in an aquifer system.</title>
        <authorList>
            <person name="Anantharaman K."/>
            <person name="Brown C.T."/>
            <person name="Hug L.A."/>
            <person name="Sharon I."/>
            <person name="Castelle C.J."/>
            <person name="Probst A.J."/>
            <person name="Thomas B.C."/>
            <person name="Singh A."/>
            <person name="Wilkins M.J."/>
            <person name="Karaoz U."/>
            <person name="Brodie E.L."/>
            <person name="Williams K.H."/>
            <person name="Hubbard S.S."/>
            <person name="Banfield J.F."/>
        </authorList>
    </citation>
    <scope>NUCLEOTIDE SEQUENCE [LARGE SCALE GENOMIC DNA]</scope>
</reference>
<dbReference type="SUPFAM" id="SSF143011">
    <property type="entry name" value="RelE-like"/>
    <property type="match status" value="1"/>
</dbReference>
<accession>A0A1G2SGY2</accession>
<organism evidence="1 2">
    <name type="scientific">Candidatus Yonathbacteria bacterium RIFCSPLOWO2_01_FULL_47_33b</name>
    <dbReference type="NCBI Taxonomy" id="1802727"/>
    <lineage>
        <taxon>Bacteria</taxon>
        <taxon>Candidatus Yonathiibacteriota</taxon>
    </lineage>
</organism>
<dbReference type="Gene3D" id="3.30.2310.20">
    <property type="entry name" value="RelE-like"/>
    <property type="match status" value="1"/>
</dbReference>
<evidence type="ECO:0008006" key="3">
    <source>
        <dbReference type="Google" id="ProtNLM"/>
    </source>
</evidence>
<evidence type="ECO:0000313" key="2">
    <source>
        <dbReference type="Proteomes" id="UP000177987"/>
    </source>
</evidence>
<evidence type="ECO:0000313" key="1">
    <source>
        <dbReference type="EMBL" id="OHA84214.1"/>
    </source>
</evidence>
<name>A0A1G2SGY2_9BACT</name>
<gene>
    <name evidence="1" type="ORF">A2937_01735</name>
</gene>